<dbReference type="AlphaFoldDB" id="A0A835XGZ1"/>
<dbReference type="InterPro" id="IPR029000">
    <property type="entry name" value="Cyclophilin-like_dom_sf"/>
</dbReference>
<keyword evidence="1" id="KW-0472">Membrane</keyword>
<feature type="transmembrane region" description="Helical" evidence="1">
    <location>
        <begin position="12"/>
        <end position="35"/>
    </location>
</feature>
<dbReference type="Gene3D" id="2.40.100.10">
    <property type="entry name" value="Cyclophilin-like"/>
    <property type="match status" value="1"/>
</dbReference>
<comment type="caution">
    <text evidence="3">The sequence shown here is derived from an EMBL/GenBank/DDBJ whole genome shotgun (WGS) entry which is preliminary data.</text>
</comment>
<keyword evidence="4" id="KW-1185">Reference proteome</keyword>
<dbReference type="PANTHER" id="PTHR46873:SF1">
    <property type="entry name" value="EXPRESSED PROTEIN"/>
    <property type="match status" value="1"/>
</dbReference>
<evidence type="ECO:0000313" key="3">
    <source>
        <dbReference type="EMBL" id="KAG2482603.1"/>
    </source>
</evidence>
<keyword evidence="1" id="KW-0812">Transmembrane</keyword>
<proteinExistence type="predicted"/>
<dbReference type="Gene3D" id="3.50.4.10">
    <property type="entry name" value="Hepatocyte Growth Factor"/>
    <property type="match status" value="1"/>
</dbReference>
<gene>
    <name evidence="3" type="ORF">HYH03_018487</name>
</gene>
<dbReference type="PANTHER" id="PTHR46873">
    <property type="entry name" value="EXPRESSED PROTEIN"/>
    <property type="match status" value="1"/>
</dbReference>
<dbReference type="SUPFAM" id="SSF50891">
    <property type="entry name" value="Cyclophilin-like"/>
    <property type="match status" value="1"/>
</dbReference>
<dbReference type="Proteomes" id="UP000612055">
    <property type="component" value="Unassembled WGS sequence"/>
</dbReference>
<protein>
    <recommendedName>
        <fullName evidence="2">PPIase cyclophilin-type domain-containing protein</fullName>
    </recommendedName>
</protein>
<evidence type="ECO:0000259" key="2">
    <source>
        <dbReference type="Pfam" id="PF00160"/>
    </source>
</evidence>
<evidence type="ECO:0000313" key="4">
    <source>
        <dbReference type="Proteomes" id="UP000612055"/>
    </source>
</evidence>
<dbReference type="OrthoDB" id="532384at2759"/>
<dbReference type="EMBL" id="JAEHOE010000212">
    <property type="protein sequence ID" value="KAG2482603.1"/>
    <property type="molecule type" value="Genomic_DNA"/>
</dbReference>
<feature type="domain" description="PPIase cyclophilin-type" evidence="2">
    <location>
        <begin position="261"/>
        <end position="388"/>
    </location>
</feature>
<dbReference type="InterPro" id="IPR002130">
    <property type="entry name" value="Cyclophilin-type_PPIase_dom"/>
</dbReference>
<organism evidence="3 4">
    <name type="scientific">Edaphochlamys debaryana</name>
    <dbReference type="NCBI Taxonomy" id="47281"/>
    <lineage>
        <taxon>Eukaryota</taxon>
        <taxon>Viridiplantae</taxon>
        <taxon>Chlorophyta</taxon>
        <taxon>core chlorophytes</taxon>
        <taxon>Chlorophyceae</taxon>
        <taxon>CS clade</taxon>
        <taxon>Chlamydomonadales</taxon>
        <taxon>Chlamydomonadales incertae sedis</taxon>
        <taxon>Edaphochlamys</taxon>
    </lineage>
</organism>
<evidence type="ECO:0000256" key="1">
    <source>
        <dbReference type="SAM" id="Phobius"/>
    </source>
</evidence>
<accession>A0A835XGZ1</accession>
<sequence>MRGRSNPPATIRGVTLVWVVMIGLALCLLGFLYYINPKSIEPPPRVETLTDLSNLLIRWEKHASEDSAVALGKLAAQLDRAGELLEAADHARPPPAASPCPSCPSCPACPATTASLAGAAAGAGAGAASEAALLHALATAGVQCHAGPAELWGEPLVWGSVHRTPSAAECCAACAAHAAAAARGGLEEGVNSTACNTWVHCSDKARCGDKAGECWLKHQKAGEMQLPAQRGGAGSMWTSGVVYPGDAFLAPYDKKVSLTLTFEVGAVQVTLLPDLAPTSVRELRRLVALLGPGGHCTGCRLYRVEPHFLVQGVISHPGGYVATPRNPNPPQKKIMERGLVCWAGGMGGPDFFVNIVDNAGFGDSHLCWGKVDDMALLDKIVAMPQKPKAKQNDMTFLQHELQFNMTLA</sequence>
<dbReference type="Pfam" id="PF00160">
    <property type="entry name" value="Pro_isomerase"/>
    <property type="match status" value="1"/>
</dbReference>
<dbReference type="GO" id="GO:0003755">
    <property type="term" value="F:peptidyl-prolyl cis-trans isomerase activity"/>
    <property type="evidence" value="ECO:0007669"/>
    <property type="project" value="InterPro"/>
</dbReference>
<name>A0A835XGZ1_9CHLO</name>
<keyword evidence="1" id="KW-1133">Transmembrane helix</keyword>
<reference evidence="3" key="1">
    <citation type="journal article" date="2020" name="bioRxiv">
        <title>Comparative genomics of Chlamydomonas.</title>
        <authorList>
            <person name="Craig R.J."/>
            <person name="Hasan A.R."/>
            <person name="Ness R.W."/>
            <person name="Keightley P.D."/>
        </authorList>
    </citation>
    <scope>NUCLEOTIDE SEQUENCE</scope>
    <source>
        <strain evidence="3">CCAP 11/70</strain>
    </source>
</reference>